<dbReference type="PROSITE" id="PS51257">
    <property type="entry name" value="PROKAR_LIPOPROTEIN"/>
    <property type="match status" value="1"/>
</dbReference>
<organism evidence="2 3">
    <name type="scientific">Hymenobacter telluris</name>
    <dbReference type="NCBI Taxonomy" id="2816474"/>
    <lineage>
        <taxon>Bacteria</taxon>
        <taxon>Pseudomonadati</taxon>
        <taxon>Bacteroidota</taxon>
        <taxon>Cytophagia</taxon>
        <taxon>Cytophagales</taxon>
        <taxon>Hymenobacteraceae</taxon>
        <taxon>Hymenobacter</taxon>
    </lineage>
</organism>
<dbReference type="EMBL" id="JAFLQZ010000008">
    <property type="protein sequence ID" value="MBO0359040.1"/>
    <property type="molecule type" value="Genomic_DNA"/>
</dbReference>
<accession>A0A939EWZ7</accession>
<comment type="caution">
    <text evidence="2">The sequence shown here is derived from an EMBL/GenBank/DDBJ whole genome shotgun (WGS) entry which is preliminary data.</text>
</comment>
<proteinExistence type="predicted"/>
<name>A0A939EWZ7_9BACT</name>
<keyword evidence="1" id="KW-0732">Signal</keyword>
<evidence type="ECO:0000256" key="1">
    <source>
        <dbReference type="SAM" id="SignalP"/>
    </source>
</evidence>
<dbReference type="Proteomes" id="UP000664144">
    <property type="component" value="Unassembled WGS sequence"/>
</dbReference>
<keyword evidence="3" id="KW-1185">Reference proteome</keyword>
<dbReference type="RefSeq" id="WP_206984964.1">
    <property type="nucleotide sequence ID" value="NZ_JAFLQZ010000008.1"/>
</dbReference>
<dbReference type="AlphaFoldDB" id="A0A939EWZ7"/>
<feature type="signal peptide" evidence="1">
    <location>
        <begin position="1"/>
        <end position="20"/>
    </location>
</feature>
<evidence type="ECO:0000313" key="2">
    <source>
        <dbReference type="EMBL" id="MBO0359040.1"/>
    </source>
</evidence>
<gene>
    <name evidence="2" type="ORF">J0X19_13860</name>
</gene>
<evidence type="ECO:0000313" key="3">
    <source>
        <dbReference type="Proteomes" id="UP000664144"/>
    </source>
</evidence>
<sequence length="118" mass="12740">MKFTRLYAALLALPLSASLGCDKDTDEPLKPCERGNYSITIIKFGNTAVRHSIRIVYSTTRIEEKTVAAGKGADTVNVSAGTYPLSISSISGSNQVLETVNRTVVAERCNEQTISVPF</sequence>
<protein>
    <submittedName>
        <fullName evidence="2">Uncharacterized protein</fullName>
    </submittedName>
</protein>
<reference evidence="2" key="1">
    <citation type="submission" date="2021-03" db="EMBL/GenBank/DDBJ databases">
        <authorList>
            <person name="Kim M.K."/>
        </authorList>
    </citation>
    <scope>NUCLEOTIDE SEQUENCE</scope>
    <source>
        <strain evidence="2">BT186</strain>
    </source>
</reference>
<feature type="chain" id="PRO_5038128802" evidence="1">
    <location>
        <begin position="21"/>
        <end position="118"/>
    </location>
</feature>